<dbReference type="GO" id="GO:0005524">
    <property type="term" value="F:ATP binding"/>
    <property type="evidence" value="ECO:0007669"/>
    <property type="project" value="InterPro"/>
</dbReference>
<keyword evidence="3" id="KW-1185">Reference proteome</keyword>
<dbReference type="AlphaFoldDB" id="A0A6N6VLU5"/>
<gene>
    <name evidence="2" type="ORF">F2P47_00690</name>
</gene>
<evidence type="ECO:0000313" key="2">
    <source>
        <dbReference type="EMBL" id="KAB7742683.1"/>
    </source>
</evidence>
<dbReference type="InterPro" id="IPR011104">
    <property type="entry name" value="Hpr_kin/Pase_C"/>
</dbReference>
<dbReference type="RefSeq" id="WP_152214237.1">
    <property type="nucleotide sequence ID" value="NZ_WESC01000001.1"/>
</dbReference>
<protein>
    <submittedName>
        <fullName evidence="2">Aldolase</fullName>
    </submittedName>
</protein>
<comment type="caution">
    <text evidence="2">The sequence shown here is derived from an EMBL/GenBank/DDBJ whole genome shotgun (WGS) entry which is preliminary data.</text>
</comment>
<proteinExistence type="predicted"/>
<dbReference type="SUPFAM" id="SSF53795">
    <property type="entry name" value="PEP carboxykinase-like"/>
    <property type="match status" value="1"/>
</dbReference>
<dbReference type="CDD" id="cd01918">
    <property type="entry name" value="HprK_C"/>
    <property type="match status" value="1"/>
</dbReference>
<accession>A0A6N6VLU5</accession>
<reference evidence="2 3" key="1">
    <citation type="submission" date="2019-09" db="EMBL/GenBank/DDBJ databases">
        <title>Parvibaculum sedimenti sp. nov., isolated from sediment.</title>
        <authorList>
            <person name="Wang Y."/>
        </authorList>
    </citation>
    <scope>NUCLEOTIDE SEQUENCE [LARGE SCALE GENOMIC DNA]</scope>
    <source>
        <strain evidence="2 3">HXT-9</strain>
    </source>
</reference>
<name>A0A6N6VLU5_9HYPH</name>
<dbReference type="GO" id="GO:0006109">
    <property type="term" value="P:regulation of carbohydrate metabolic process"/>
    <property type="evidence" value="ECO:0007669"/>
    <property type="project" value="InterPro"/>
</dbReference>
<evidence type="ECO:0000259" key="1">
    <source>
        <dbReference type="Pfam" id="PF07475"/>
    </source>
</evidence>
<dbReference type="Gene3D" id="3.40.50.300">
    <property type="entry name" value="P-loop containing nucleotide triphosphate hydrolases"/>
    <property type="match status" value="1"/>
</dbReference>
<dbReference type="Pfam" id="PF07475">
    <property type="entry name" value="Hpr_kinase_C"/>
    <property type="match status" value="1"/>
</dbReference>
<organism evidence="2 3">
    <name type="scientific">Parvibaculum sedimenti</name>
    <dbReference type="NCBI Taxonomy" id="2608632"/>
    <lineage>
        <taxon>Bacteria</taxon>
        <taxon>Pseudomonadati</taxon>
        <taxon>Pseudomonadota</taxon>
        <taxon>Alphaproteobacteria</taxon>
        <taxon>Hyphomicrobiales</taxon>
        <taxon>Parvibaculaceae</taxon>
        <taxon>Parvibaculum</taxon>
    </lineage>
</organism>
<evidence type="ECO:0000313" key="3">
    <source>
        <dbReference type="Proteomes" id="UP000468901"/>
    </source>
</evidence>
<dbReference type="InterPro" id="IPR027417">
    <property type="entry name" value="P-loop_NTPase"/>
</dbReference>
<feature type="domain" description="HPr kinase/phosphorylase C-terminal" evidence="1">
    <location>
        <begin position="4"/>
        <end position="79"/>
    </location>
</feature>
<sequence length="160" mass="16571">MTVFMHGTCVLIGPRAVLLRGPSGAGKSDLALRLISSEGPSAMLVADDQVALKVEQGRLVASPPAALAGLLEIRGLGLLPLPFAPQAEVALAVDLVPREEVPRMPEPRFLSIEGVELPLIALHAFDLTAADRVRLALETIPVGGFPGNDGRLGGGAGFGR</sequence>
<dbReference type="EMBL" id="WESC01000001">
    <property type="protein sequence ID" value="KAB7742683.1"/>
    <property type="molecule type" value="Genomic_DNA"/>
</dbReference>
<dbReference type="GO" id="GO:0000155">
    <property type="term" value="F:phosphorelay sensor kinase activity"/>
    <property type="evidence" value="ECO:0007669"/>
    <property type="project" value="InterPro"/>
</dbReference>
<dbReference type="Proteomes" id="UP000468901">
    <property type="component" value="Unassembled WGS sequence"/>
</dbReference>